<reference evidence="2" key="1">
    <citation type="submission" date="2025-08" db="UniProtKB">
        <authorList>
            <consortium name="RefSeq"/>
        </authorList>
    </citation>
    <scope>IDENTIFICATION</scope>
</reference>
<dbReference type="Proteomes" id="UP000694872">
    <property type="component" value="Unplaced"/>
</dbReference>
<evidence type="ECO:0000256" key="1">
    <source>
        <dbReference type="SAM" id="MobiDB-lite"/>
    </source>
</evidence>
<protein>
    <submittedName>
        <fullName evidence="2">Uncharacterized protein LOC106114030</fullName>
    </submittedName>
</protein>
<feature type="region of interest" description="Disordered" evidence="1">
    <location>
        <begin position="69"/>
        <end position="113"/>
    </location>
</feature>
<proteinExistence type="predicted"/>
<feature type="region of interest" description="Disordered" evidence="1">
    <location>
        <begin position="1"/>
        <end position="42"/>
    </location>
</feature>
<dbReference type="KEGG" id="pxu:106114030"/>
<dbReference type="AlphaFoldDB" id="A0AAJ7E4L6"/>
<feature type="compositionally biased region" description="Basic and acidic residues" evidence="1">
    <location>
        <begin position="102"/>
        <end position="113"/>
    </location>
</feature>
<accession>A0AAJ7E4L6</accession>
<name>A0AAJ7E4L6_PAPXU</name>
<organism evidence="2">
    <name type="scientific">Papilio xuthus</name>
    <name type="common">Asian swallowtail butterfly</name>
    <dbReference type="NCBI Taxonomy" id="66420"/>
    <lineage>
        <taxon>Eukaryota</taxon>
        <taxon>Metazoa</taxon>
        <taxon>Ecdysozoa</taxon>
        <taxon>Arthropoda</taxon>
        <taxon>Hexapoda</taxon>
        <taxon>Insecta</taxon>
        <taxon>Pterygota</taxon>
        <taxon>Neoptera</taxon>
        <taxon>Endopterygota</taxon>
        <taxon>Lepidoptera</taxon>
        <taxon>Glossata</taxon>
        <taxon>Ditrysia</taxon>
        <taxon>Papilionoidea</taxon>
        <taxon>Papilionidae</taxon>
        <taxon>Papilioninae</taxon>
        <taxon>Papilio</taxon>
    </lineage>
</organism>
<dbReference type="RefSeq" id="XP_013162557.1">
    <property type="nucleotide sequence ID" value="XM_013307103.1"/>
</dbReference>
<sequence>MDEDKKQASHPSTSKIEDRSNNSRQDVREEEQDVQSNSFVSESSVFTDNSYITTANEAQEISKINRIMKEISDQKKGKTHRVGKVQRRRARPRASQGLRRPVKYEPRSRNTRRTRDFSVSTLFRGMQTRCQYCGHRCRRRFNGKRRRKNIWRRRPRKLEKVKIIKRRRRTLQRHKLNSVCIQAGSTSKMLSSLFMNTNNQLMDNENDREDYNEISPEMICEALERLGRWKQAVHTKSILKYVRMNYPVTPNITLLERDLREKLYIATVSGIVTDLKNDNWELTTSLQEQRLTDTHVTLFWKIYADTMTPVTLKKNVPEPDKNSEYAEIDIR</sequence>
<feature type="compositionally biased region" description="Basic residues" evidence="1">
    <location>
        <begin position="77"/>
        <end position="92"/>
    </location>
</feature>
<evidence type="ECO:0000313" key="2">
    <source>
        <dbReference type="RefSeq" id="XP_013162557.1"/>
    </source>
</evidence>
<feature type="compositionally biased region" description="Basic and acidic residues" evidence="1">
    <location>
        <begin position="15"/>
        <end position="27"/>
    </location>
</feature>
<gene>
    <name evidence="2" type="primary">LOC106114030</name>
</gene>
<dbReference type="GeneID" id="106114030"/>